<dbReference type="SMART" id="SM00849">
    <property type="entry name" value="Lactamase_B"/>
    <property type="match status" value="1"/>
</dbReference>
<dbReference type="InterPro" id="IPR051013">
    <property type="entry name" value="MBL_superfamily_lactonases"/>
</dbReference>
<dbReference type="Pfam" id="PF00753">
    <property type="entry name" value="Lactamase_B"/>
    <property type="match status" value="1"/>
</dbReference>
<organism evidence="7 8">
    <name type="scientific">Erwinia aphidicola</name>
    <dbReference type="NCBI Taxonomy" id="68334"/>
    <lineage>
        <taxon>Bacteria</taxon>
        <taxon>Pseudomonadati</taxon>
        <taxon>Pseudomonadota</taxon>
        <taxon>Gammaproteobacteria</taxon>
        <taxon>Enterobacterales</taxon>
        <taxon>Erwiniaceae</taxon>
        <taxon>Erwinia</taxon>
    </lineage>
</organism>
<dbReference type="PANTHER" id="PTHR42978">
    <property type="entry name" value="QUORUM-QUENCHING LACTONASE YTNP-RELATED-RELATED"/>
    <property type="match status" value="1"/>
</dbReference>
<gene>
    <name evidence="7" type="ORF">V8N49_00570</name>
</gene>
<evidence type="ECO:0000313" key="7">
    <source>
        <dbReference type="EMBL" id="MEI2680167.1"/>
    </source>
</evidence>
<evidence type="ECO:0000256" key="3">
    <source>
        <dbReference type="ARBA" id="ARBA00022723"/>
    </source>
</evidence>
<comment type="caution">
    <text evidence="7">The sequence shown here is derived from an EMBL/GenBank/DDBJ whole genome shotgun (WGS) entry which is preliminary data.</text>
</comment>
<comment type="similarity">
    <text evidence="2">Belongs to the metallo-beta-lactamase superfamily.</text>
</comment>
<evidence type="ECO:0000256" key="4">
    <source>
        <dbReference type="ARBA" id="ARBA00022801"/>
    </source>
</evidence>
<keyword evidence="5" id="KW-0862">Zinc</keyword>
<evidence type="ECO:0000259" key="6">
    <source>
        <dbReference type="SMART" id="SM00849"/>
    </source>
</evidence>
<dbReference type="Proteomes" id="UP001306592">
    <property type="component" value="Unassembled WGS sequence"/>
</dbReference>
<accession>A0ABU8DAW4</accession>
<dbReference type="Gene3D" id="3.60.15.10">
    <property type="entry name" value="Ribonuclease Z/Hydroxyacylglutathione hydrolase-like"/>
    <property type="match status" value="1"/>
</dbReference>
<name>A0ABU8DAW4_ERWAP</name>
<evidence type="ECO:0000256" key="1">
    <source>
        <dbReference type="ARBA" id="ARBA00001947"/>
    </source>
</evidence>
<dbReference type="EMBL" id="JBANEI010000001">
    <property type="protein sequence ID" value="MEI2680167.1"/>
    <property type="molecule type" value="Genomic_DNA"/>
</dbReference>
<keyword evidence="4" id="KW-0378">Hydrolase</keyword>
<reference evidence="7 8" key="1">
    <citation type="submission" date="2024-02" db="EMBL/GenBank/DDBJ databases">
        <title>First report Erwinia aphidicola in onion in Chile.</title>
        <authorList>
            <person name="Valenzuela M."/>
            <person name="Pena M."/>
            <person name="Dutta B."/>
        </authorList>
    </citation>
    <scope>NUCLEOTIDE SEQUENCE [LARGE SCALE GENOMIC DNA]</scope>
    <source>
        <strain evidence="7 8">QCJ3A</strain>
    </source>
</reference>
<dbReference type="InterPro" id="IPR036866">
    <property type="entry name" value="RibonucZ/Hydroxyglut_hydro"/>
</dbReference>
<dbReference type="CDD" id="cd07729">
    <property type="entry name" value="AHL_lactonase_MBL-fold"/>
    <property type="match status" value="1"/>
</dbReference>
<comment type="cofactor">
    <cofactor evidence="1">
        <name>Zn(2+)</name>
        <dbReference type="ChEBI" id="CHEBI:29105"/>
    </cofactor>
</comment>
<dbReference type="InterPro" id="IPR001279">
    <property type="entry name" value="Metallo-B-lactamas"/>
</dbReference>
<keyword evidence="8" id="KW-1185">Reference proteome</keyword>
<evidence type="ECO:0000313" key="8">
    <source>
        <dbReference type="Proteomes" id="UP001306592"/>
    </source>
</evidence>
<protein>
    <submittedName>
        <fullName evidence="7">N-acyl homoserine lactonase family protein</fullName>
    </submittedName>
</protein>
<evidence type="ECO:0000256" key="5">
    <source>
        <dbReference type="ARBA" id="ARBA00022833"/>
    </source>
</evidence>
<keyword evidence="3" id="KW-0479">Metal-binding</keyword>
<proteinExistence type="inferred from homology"/>
<dbReference type="RefSeq" id="WP_099754783.1">
    <property type="nucleotide sequence ID" value="NZ_CAKKMT010000008.1"/>
</dbReference>
<feature type="domain" description="Metallo-beta-lactamase" evidence="6">
    <location>
        <begin position="17"/>
        <end position="222"/>
    </location>
</feature>
<evidence type="ECO:0000256" key="2">
    <source>
        <dbReference type="ARBA" id="ARBA00007749"/>
    </source>
</evidence>
<dbReference type="SUPFAM" id="SSF56281">
    <property type="entry name" value="Metallo-hydrolase/oxidoreductase"/>
    <property type="match status" value="1"/>
</dbReference>
<sequence>MRLYMLYLGTMHPGNIPVPGYLIQTGDGINILVDTGWPRSFVDKTVNLPGLTVEITPEDTVTARLNTIGVSPADISYLICTHLDEDHSGNHDLFSNAELIIQKEHYELAKSGHPRFKANRESWDHPSLRYRLIEGDYELLPGVVLLETSGHVPGHQSLLVRLSDTGTVLLAADAVMHHSMADAATRQIFVTDMDDEAGIRRSTQKIADIAGSENAAFVVYGHDTEQWASLRLSPAFYE</sequence>
<dbReference type="PANTHER" id="PTHR42978:SF2">
    <property type="entry name" value="102 KBASES UNSTABLE REGION: FROM 1 TO 119443"/>
    <property type="match status" value="1"/>
</dbReference>